<evidence type="ECO:0000256" key="12">
    <source>
        <dbReference type="SAM" id="Phobius"/>
    </source>
</evidence>
<feature type="domain" description="EndoU" evidence="13">
    <location>
        <begin position="55"/>
        <end position="325"/>
    </location>
</feature>
<comment type="similarity">
    <text evidence="2 11">Belongs to the ENDOU family.</text>
</comment>
<dbReference type="Bgee" id="FBgn0248737">
    <property type="expression patterns" value="Expressed in female reproductive system and 2 other cell types or tissues"/>
</dbReference>
<keyword evidence="14" id="KW-1185">Reference proteome</keyword>
<keyword evidence="7 11" id="KW-0378">Hydrolase</keyword>
<dbReference type="PROSITE" id="PS51959">
    <property type="entry name" value="ENDOU"/>
    <property type="match status" value="1"/>
</dbReference>
<dbReference type="PANTHER" id="PTHR12439:SF42">
    <property type="entry name" value="ENDORIBONUCLEASE-RELATED"/>
    <property type="match status" value="1"/>
</dbReference>
<evidence type="ECO:0000256" key="1">
    <source>
        <dbReference type="ARBA" id="ARBA00001936"/>
    </source>
</evidence>
<keyword evidence="9 11" id="KW-0464">Manganese</keyword>
<dbReference type="Proteomes" id="UP000001819">
    <property type="component" value="Chromosome 2"/>
</dbReference>
<sequence>MDAVQQNTNTNNNSNIDSDKCQKLKRFVIVGLLITIGILSWHFYEYFQSKPLPKAPDDVLALSKSLYAEETVVSPYLYKVNLQGKTTSGARDDKAPKNLFELHQDLLARDANSTTALLLRLFDNYELDVAAAEHTTAEHEAEQHDFLRAVMNTRVMKLTMRFLVHKDIVTSDYDDQLRLLQELWFTPYSRGRGIVGSSSFEHVFMAELRDQKVLGLHNWIYFADQEQRGNIDYKGWLSHLEMGKPNQISLSLRNTFYGIQKPVTGFFVGTSPELEMSLYTACFLATPEKDPCHIQLGHARVSIVSHSWNWNGKRLIATAYPDNLP</sequence>
<keyword evidence="8 11" id="KW-0694">RNA-binding</keyword>
<organism evidence="14 15">
    <name type="scientific">Drosophila pseudoobscura pseudoobscura</name>
    <name type="common">Fruit fly</name>
    <dbReference type="NCBI Taxonomy" id="46245"/>
    <lineage>
        <taxon>Eukaryota</taxon>
        <taxon>Metazoa</taxon>
        <taxon>Ecdysozoa</taxon>
        <taxon>Arthropoda</taxon>
        <taxon>Hexapoda</taxon>
        <taxon>Insecta</taxon>
        <taxon>Pterygota</taxon>
        <taxon>Neoptera</taxon>
        <taxon>Endopterygota</taxon>
        <taxon>Diptera</taxon>
        <taxon>Brachycera</taxon>
        <taxon>Muscomorpha</taxon>
        <taxon>Ephydroidea</taxon>
        <taxon>Drosophilidae</taxon>
        <taxon>Drosophila</taxon>
        <taxon>Sophophora</taxon>
    </lineage>
</organism>
<keyword evidence="12" id="KW-0812">Transmembrane</keyword>
<keyword evidence="12" id="KW-1133">Transmembrane helix</keyword>
<dbReference type="GO" id="GO:0003723">
    <property type="term" value="F:RNA binding"/>
    <property type="evidence" value="ECO:0007669"/>
    <property type="project" value="UniProtKB-UniRule"/>
</dbReference>
<evidence type="ECO:0000256" key="3">
    <source>
        <dbReference type="ARBA" id="ARBA00011245"/>
    </source>
</evidence>
<reference evidence="14" key="1">
    <citation type="submission" date="2024-06" db="UniProtKB">
        <authorList>
            <consortium name="RefSeq"/>
        </authorList>
    </citation>
    <scope>NUCLEOTIDE SEQUENCE [LARGE SCALE GENOMIC DNA]</scope>
    <source>
        <strain evidence="14">MV2-25</strain>
    </source>
</reference>
<proteinExistence type="inferred from homology"/>
<evidence type="ECO:0000256" key="11">
    <source>
        <dbReference type="RuleBase" id="RU367085"/>
    </source>
</evidence>
<keyword evidence="5 11" id="KW-0479">Metal-binding</keyword>
<keyword evidence="12" id="KW-0472">Membrane</keyword>
<protein>
    <submittedName>
        <fullName evidence="15">Poly(U)-specific endoribonuclease homolog</fullName>
    </submittedName>
</protein>
<keyword evidence="10" id="KW-0456">Lyase</keyword>
<comment type="cofactor">
    <cofactor evidence="1 11">
        <name>Mn(2+)</name>
        <dbReference type="ChEBI" id="CHEBI:29035"/>
    </cofactor>
</comment>
<evidence type="ECO:0000313" key="15">
    <source>
        <dbReference type="RefSeq" id="XP_002137707.1"/>
    </source>
</evidence>
<dbReference type="InterPro" id="IPR037227">
    <property type="entry name" value="EndoU-like"/>
</dbReference>
<evidence type="ECO:0000256" key="7">
    <source>
        <dbReference type="ARBA" id="ARBA00022801"/>
    </source>
</evidence>
<evidence type="ECO:0000256" key="2">
    <source>
        <dbReference type="ARBA" id="ARBA00010168"/>
    </source>
</evidence>
<dbReference type="RefSeq" id="XP_002137707.1">
    <property type="nucleotide sequence ID" value="XM_002137671.3"/>
</dbReference>
<dbReference type="GeneID" id="6897562"/>
<keyword evidence="4 11" id="KW-0540">Nuclease</keyword>
<dbReference type="CDD" id="cd21159">
    <property type="entry name" value="XendoU"/>
    <property type="match status" value="1"/>
</dbReference>
<evidence type="ECO:0000256" key="5">
    <source>
        <dbReference type="ARBA" id="ARBA00022723"/>
    </source>
</evidence>
<dbReference type="GO" id="GO:0016787">
    <property type="term" value="F:hydrolase activity"/>
    <property type="evidence" value="ECO:0007669"/>
    <property type="project" value="UniProtKB-KW"/>
</dbReference>
<evidence type="ECO:0000256" key="4">
    <source>
        <dbReference type="ARBA" id="ARBA00022722"/>
    </source>
</evidence>
<dbReference type="SUPFAM" id="SSF142877">
    <property type="entry name" value="EndoU-like"/>
    <property type="match status" value="1"/>
</dbReference>
<dbReference type="Pfam" id="PF09412">
    <property type="entry name" value="XendoU"/>
    <property type="match status" value="1"/>
</dbReference>
<evidence type="ECO:0000256" key="10">
    <source>
        <dbReference type="ARBA" id="ARBA00023239"/>
    </source>
</evidence>
<reference evidence="15" key="2">
    <citation type="submission" date="2025-08" db="UniProtKB">
        <authorList>
            <consortium name="RefSeq"/>
        </authorList>
    </citation>
    <scope>IDENTIFICATION</scope>
    <source>
        <strain evidence="15">MV-25-SWS-2005</strain>
        <tissue evidence="15">Whole body</tissue>
    </source>
</reference>
<dbReference type="PANTHER" id="PTHR12439">
    <property type="entry name" value="PLACENTAL PROTEIN 11-RELATED"/>
    <property type="match status" value="1"/>
</dbReference>
<dbReference type="GO" id="GO:0004521">
    <property type="term" value="F:RNA endonuclease activity"/>
    <property type="evidence" value="ECO:0007669"/>
    <property type="project" value="UniProtKB-UniRule"/>
</dbReference>
<accession>A0A6I8V370</accession>
<feature type="transmembrane region" description="Helical" evidence="12">
    <location>
        <begin position="27"/>
        <end position="44"/>
    </location>
</feature>
<evidence type="ECO:0000313" key="14">
    <source>
        <dbReference type="Proteomes" id="UP000001819"/>
    </source>
</evidence>
<dbReference type="GO" id="GO:0016829">
    <property type="term" value="F:lyase activity"/>
    <property type="evidence" value="ECO:0007669"/>
    <property type="project" value="UniProtKB-KW"/>
</dbReference>
<dbReference type="SMR" id="A0A6I8V370"/>
<evidence type="ECO:0000256" key="8">
    <source>
        <dbReference type="ARBA" id="ARBA00022884"/>
    </source>
</evidence>
<name>A0A6I8V370_DROPS</name>
<gene>
    <name evidence="15" type="primary">EndoU</name>
</gene>
<evidence type="ECO:0000259" key="13">
    <source>
        <dbReference type="PROSITE" id="PS51959"/>
    </source>
</evidence>
<dbReference type="OMA" id="ERNDGGW"/>
<comment type="subunit">
    <text evidence="3 11">Monomer.</text>
</comment>
<dbReference type="InterPro" id="IPR039787">
    <property type="entry name" value="ENDOU"/>
</dbReference>
<dbReference type="KEGG" id="dpo:6897562"/>
<dbReference type="AlphaFoldDB" id="A0A6I8V370"/>
<dbReference type="GO" id="GO:0046872">
    <property type="term" value="F:metal ion binding"/>
    <property type="evidence" value="ECO:0007669"/>
    <property type="project" value="UniProtKB-UniRule"/>
</dbReference>
<evidence type="ECO:0000256" key="9">
    <source>
        <dbReference type="ARBA" id="ARBA00023211"/>
    </source>
</evidence>
<keyword evidence="6 11" id="KW-0255">Endonuclease</keyword>
<dbReference type="InterPro" id="IPR018998">
    <property type="entry name" value="EndoU_C"/>
</dbReference>
<evidence type="ECO:0000256" key="6">
    <source>
        <dbReference type="ARBA" id="ARBA00022759"/>
    </source>
</evidence>
<dbReference type="InParanoid" id="A0A6I8V370"/>